<evidence type="ECO:0000313" key="3">
    <source>
        <dbReference type="Proteomes" id="UP001162029"/>
    </source>
</evidence>
<accession>A0AAV0TEX1</accession>
<keyword evidence="1" id="KW-0812">Transmembrane</keyword>
<sequence>MTESTQRRTISELDISSMRRISDALLLAQNRARRATDRANQTEHMLQVVLAQVDVPRLRVGSLAEWEMLQTAVTSNSMFGIPSPLPRSTLLAPEDAVFVSPSSFLEEVAKNVVINLNTAMTCQKRYVDQLRLPAFYFSIWSHKDRDFFGPVHFVAGFLAGVVVGVILTKQWQLQLRHTHQETPSLFNKLTKWCRRRAFVARTPWHLIPMPMDDYSYLMHPAMVEVA</sequence>
<dbReference type="Proteomes" id="UP001162029">
    <property type="component" value="Unassembled WGS sequence"/>
</dbReference>
<reference evidence="2" key="1">
    <citation type="submission" date="2022-12" db="EMBL/GenBank/DDBJ databases">
        <authorList>
            <person name="Webb A."/>
        </authorList>
    </citation>
    <scope>NUCLEOTIDE SEQUENCE</scope>
    <source>
        <strain evidence="2">Pd1</strain>
    </source>
</reference>
<proteinExistence type="predicted"/>
<feature type="transmembrane region" description="Helical" evidence="1">
    <location>
        <begin position="147"/>
        <end position="167"/>
    </location>
</feature>
<dbReference type="EMBL" id="CANTFM010000337">
    <property type="protein sequence ID" value="CAI5718799.1"/>
    <property type="molecule type" value="Genomic_DNA"/>
</dbReference>
<protein>
    <submittedName>
        <fullName evidence="2">Uncharacterized protein</fullName>
    </submittedName>
</protein>
<keyword evidence="3" id="KW-1185">Reference proteome</keyword>
<name>A0AAV0TEX1_9STRA</name>
<keyword evidence="1" id="KW-1133">Transmembrane helix</keyword>
<evidence type="ECO:0000313" key="2">
    <source>
        <dbReference type="EMBL" id="CAI5718799.1"/>
    </source>
</evidence>
<dbReference type="AlphaFoldDB" id="A0AAV0TEX1"/>
<keyword evidence="1" id="KW-0472">Membrane</keyword>
<organism evidence="2 3">
    <name type="scientific">Peronospora destructor</name>
    <dbReference type="NCBI Taxonomy" id="86335"/>
    <lineage>
        <taxon>Eukaryota</taxon>
        <taxon>Sar</taxon>
        <taxon>Stramenopiles</taxon>
        <taxon>Oomycota</taxon>
        <taxon>Peronosporomycetes</taxon>
        <taxon>Peronosporales</taxon>
        <taxon>Peronosporaceae</taxon>
        <taxon>Peronospora</taxon>
    </lineage>
</organism>
<gene>
    <name evidence="2" type="ORF">PDE001_LOCUS1933</name>
</gene>
<comment type="caution">
    <text evidence="2">The sequence shown here is derived from an EMBL/GenBank/DDBJ whole genome shotgun (WGS) entry which is preliminary data.</text>
</comment>
<evidence type="ECO:0000256" key="1">
    <source>
        <dbReference type="SAM" id="Phobius"/>
    </source>
</evidence>